<accession>A0ABP7HIY7</accession>
<evidence type="ECO:0000313" key="13">
    <source>
        <dbReference type="EMBL" id="GAA3793948.1"/>
    </source>
</evidence>
<evidence type="ECO:0000256" key="7">
    <source>
        <dbReference type="ARBA" id="ARBA00022840"/>
    </source>
</evidence>
<comment type="caution">
    <text evidence="13">The sequence shown here is derived from an EMBL/GenBank/DDBJ whole genome shotgun (WGS) entry which is preliminary data.</text>
</comment>
<keyword evidence="4" id="KW-0808">Transferase</keyword>
<evidence type="ECO:0000256" key="1">
    <source>
        <dbReference type="ARBA" id="ARBA00000085"/>
    </source>
</evidence>
<evidence type="ECO:0000256" key="10">
    <source>
        <dbReference type="SAM" id="Phobius"/>
    </source>
</evidence>
<feature type="transmembrane region" description="Helical" evidence="10">
    <location>
        <begin position="65"/>
        <end position="97"/>
    </location>
</feature>
<keyword evidence="10" id="KW-0812">Transmembrane</keyword>
<dbReference type="Proteomes" id="UP001500888">
    <property type="component" value="Unassembled WGS sequence"/>
</dbReference>
<keyword evidence="6" id="KW-0418">Kinase</keyword>
<evidence type="ECO:0000256" key="8">
    <source>
        <dbReference type="ARBA" id="ARBA00023012"/>
    </source>
</evidence>
<feature type="compositionally biased region" description="Gly residues" evidence="9">
    <location>
        <begin position="368"/>
        <end position="410"/>
    </location>
</feature>
<feature type="transmembrane region" description="Helical" evidence="10">
    <location>
        <begin position="104"/>
        <end position="127"/>
    </location>
</feature>
<evidence type="ECO:0000259" key="11">
    <source>
        <dbReference type="Pfam" id="PF07730"/>
    </source>
</evidence>
<comment type="catalytic activity">
    <reaction evidence="1">
        <text>ATP + protein L-histidine = ADP + protein N-phospho-L-histidine.</text>
        <dbReference type="EC" id="2.7.13.3"/>
    </reaction>
</comment>
<dbReference type="Gene3D" id="1.20.5.1930">
    <property type="match status" value="1"/>
</dbReference>
<feature type="transmembrane region" description="Helical" evidence="10">
    <location>
        <begin position="139"/>
        <end position="161"/>
    </location>
</feature>
<organism evidence="13 14">
    <name type="scientific">Sphaerisporangium flaviroseum</name>
    <dbReference type="NCBI Taxonomy" id="509199"/>
    <lineage>
        <taxon>Bacteria</taxon>
        <taxon>Bacillati</taxon>
        <taxon>Actinomycetota</taxon>
        <taxon>Actinomycetes</taxon>
        <taxon>Streptosporangiales</taxon>
        <taxon>Streptosporangiaceae</taxon>
        <taxon>Sphaerisporangium</taxon>
    </lineage>
</organism>
<keyword evidence="7" id="KW-0067">ATP-binding</keyword>
<dbReference type="Pfam" id="PF13581">
    <property type="entry name" value="HATPase_c_2"/>
    <property type="match status" value="1"/>
</dbReference>
<feature type="domain" description="Signal transduction histidine kinase subgroup 3 dimerisation and phosphoacceptor" evidence="11">
    <location>
        <begin position="183"/>
        <end position="248"/>
    </location>
</feature>
<feature type="region of interest" description="Disordered" evidence="9">
    <location>
        <begin position="332"/>
        <end position="411"/>
    </location>
</feature>
<name>A0ABP7HIY7_9ACTN</name>
<evidence type="ECO:0000256" key="3">
    <source>
        <dbReference type="ARBA" id="ARBA00022553"/>
    </source>
</evidence>
<gene>
    <name evidence="13" type="ORF">GCM10022226_11550</name>
</gene>
<keyword evidence="10" id="KW-0472">Membrane</keyword>
<feature type="domain" description="Histidine kinase/HSP90-like ATPase" evidence="12">
    <location>
        <begin position="296"/>
        <end position="360"/>
    </location>
</feature>
<evidence type="ECO:0000259" key="12">
    <source>
        <dbReference type="Pfam" id="PF13581"/>
    </source>
</evidence>
<dbReference type="EC" id="2.7.13.3" evidence="2"/>
<dbReference type="InterPro" id="IPR011712">
    <property type="entry name" value="Sig_transdc_His_kin_sub3_dim/P"/>
</dbReference>
<evidence type="ECO:0000256" key="5">
    <source>
        <dbReference type="ARBA" id="ARBA00022741"/>
    </source>
</evidence>
<protein>
    <recommendedName>
        <fullName evidence="2">histidine kinase</fullName>
        <ecNumber evidence="2">2.7.13.3</ecNumber>
    </recommendedName>
</protein>
<dbReference type="InterPro" id="IPR050482">
    <property type="entry name" value="Sensor_HK_TwoCompSys"/>
</dbReference>
<keyword evidence="5" id="KW-0547">Nucleotide-binding</keyword>
<dbReference type="Gene3D" id="3.30.565.10">
    <property type="entry name" value="Histidine kinase-like ATPase, C-terminal domain"/>
    <property type="match status" value="1"/>
</dbReference>
<keyword evidence="3" id="KW-0597">Phosphoprotein</keyword>
<reference evidence="14" key="1">
    <citation type="journal article" date="2019" name="Int. J. Syst. Evol. Microbiol.">
        <title>The Global Catalogue of Microorganisms (GCM) 10K type strain sequencing project: providing services to taxonomists for standard genome sequencing and annotation.</title>
        <authorList>
            <consortium name="The Broad Institute Genomics Platform"/>
            <consortium name="The Broad Institute Genome Sequencing Center for Infectious Disease"/>
            <person name="Wu L."/>
            <person name="Ma J."/>
        </authorList>
    </citation>
    <scope>NUCLEOTIDE SEQUENCE [LARGE SCALE GENOMIC DNA]</scope>
    <source>
        <strain evidence="14">JCM 16908</strain>
    </source>
</reference>
<keyword evidence="10" id="KW-1133">Transmembrane helix</keyword>
<keyword evidence="8" id="KW-0902">Two-component regulatory system</keyword>
<proteinExistence type="predicted"/>
<dbReference type="Pfam" id="PF07730">
    <property type="entry name" value="HisKA_3"/>
    <property type="match status" value="1"/>
</dbReference>
<evidence type="ECO:0000256" key="6">
    <source>
        <dbReference type="ARBA" id="ARBA00022777"/>
    </source>
</evidence>
<dbReference type="EMBL" id="BAAAZR010000001">
    <property type="protein sequence ID" value="GAA3793948.1"/>
    <property type="molecule type" value="Genomic_DNA"/>
</dbReference>
<dbReference type="PANTHER" id="PTHR24421:SF10">
    <property type="entry name" value="NITRATE_NITRITE SENSOR PROTEIN NARQ"/>
    <property type="match status" value="1"/>
</dbReference>
<evidence type="ECO:0000256" key="9">
    <source>
        <dbReference type="SAM" id="MobiDB-lite"/>
    </source>
</evidence>
<evidence type="ECO:0000256" key="2">
    <source>
        <dbReference type="ARBA" id="ARBA00012438"/>
    </source>
</evidence>
<dbReference type="InterPro" id="IPR036890">
    <property type="entry name" value="HATPase_C_sf"/>
</dbReference>
<evidence type="ECO:0000313" key="14">
    <source>
        <dbReference type="Proteomes" id="UP001500888"/>
    </source>
</evidence>
<dbReference type="CDD" id="cd16917">
    <property type="entry name" value="HATPase_UhpB-NarQ-NarX-like"/>
    <property type="match status" value="1"/>
</dbReference>
<dbReference type="PANTHER" id="PTHR24421">
    <property type="entry name" value="NITRATE/NITRITE SENSOR PROTEIN NARX-RELATED"/>
    <property type="match status" value="1"/>
</dbReference>
<keyword evidence="14" id="KW-1185">Reference proteome</keyword>
<evidence type="ECO:0000256" key="4">
    <source>
        <dbReference type="ARBA" id="ARBA00022679"/>
    </source>
</evidence>
<dbReference type="SUPFAM" id="SSF55874">
    <property type="entry name" value="ATPase domain of HSP90 chaperone/DNA topoisomerase II/histidine kinase"/>
    <property type="match status" value="1"/>
</dbReference>
<dbReference type="InterPro" id="IPR003594">
    <property type="entry name" value="HATPase_dom"/>
</dbReference>
<sequence>MAYARIMVALRGLWRRGRVRDSLFAVLVWAFQTFPGGAISQGTTAVALATIPSAALVWRRDRPLTVLAVCVTCDLARVTLLSDINGIGLATLCALYAAGRHSSLLRAGVIAGSLIPVYVTVAVILTFRAGDPPRDQAWWTFWPLLAVGLWPVLPIAVGQLLRLRYELEDRKRTELADAAVQAERRHIARELHDVVAHHITTMNVLLGAARTTMGKDPAKAEATLVTAERTGREAMAEMRHLLHILRVESAEASRDAVYGVTGLPMLVARAREGGMVVELQVSGGPAELPSVVDHAVYRVVQEALTNARRHGGNPATHVRVSYEPESVEVEVLDEGPGTNPHTSGADGAEPGEPGGPGRRGGTGRRGRSGGPTGRGFDGPGGLGSTGPGAPGRSGSGGSGRRGGAPSGDVGGYALDGTRGAGGYGLRGMAERVSACGGVLETGPRPEGGFRVHARLPLAATLPGGRGEKA</sequence>